<sequence>MGKFGNDFVTICLLCKHVKRSQSIQRPWREHRKPPARNETLHFVFFHVFYGSTRYLLCELVPCDFLTSAVTTIAVLDSAKQFGLPSIRFKNWLMENVRDRLKVLPTYVPVYTIRVSGTLEQLSCDVLQVMRVLPFGTSLISKLRVSISSCTCQSQPISD</sequence>
<proteinExistence type="predicted"/>
<dbReference type="GeneID" id="94348707"/>
<dbReference type="Proteomes" id="UP000294530">
    <property type="component" value="Unassembled WGS sequence"/>
</dbReference>
<dbReference type="AlphaFoldDB" id="A0A976IB36"/>
<evidence type="ECO:0000313" key="1">
    <source>
        <dbReference type="EMBL" id="TDH65297.1"/>
    </source>
</evidence>
<dbReference type="EMBL" id="SHOA02000001">
    <property type="protein sequence ID" value="TDH65297.1"/>
    <property type="molecule type" value="Genomic_DNA"/>
</dbReference>
<organism evidence="1 2">
    <name type="scientific">Bremia lactucae</name>
    <name type="common">Lettuce downy mildew</name>
    <dbReference type="NCBI Taxonomy" id="4779"/>
    <lineage>
        <taxon>Eukaryota</taxon>
        <taxon>Sar</taxon>
        <taxon>Stramenopiles</taxon>
        <taxon>Oomycota</taxon>
        <taxon>Peronosporomycetes</taxon>
        <taxon>Peronosporales</taxon>
        <taxon>Peronosporaceae</taxon>
        <taxon>Bremia</taxon>
    </lineage>
</organism>
<comment type="caution">
    <text evidence="1">The sequence shown here is derived from an EMBL/GenBank/DDBJ whole genome shotgun (WGS) entry which is preliminary data.</text>
</comment>
<keyword evidence="2" id="KW-1185">Reference proteome</keyword>
<protein>
    <submittedName>
        <fullName evidence="1">Uncharacterized protein</fullName>
    </submittedName>
</protein>
<dbReference type="OrthoDB" id="122479at2759"/>
<accession>A0A976IB36</accession>
<reference evidence="1 2" key="1">
    <citation type="journal article" date="2021" name="Genome Biol.">
        <title>AFLAP: assembly-free linkage analysis pipeline using k-mers from genome sequencing data.</title>
        <authorList>
            <person name="Fletcher K."/>
            <person name="Zhang L."/>
            <person name="Gil J."/>
            <person name="Han R."/>
            <person name="Cavanaugh K."/>
            <person name="Michelmore R."/>
        </authorList>
    </citation>
    <scope>NUCLEOTIDE SEQUENCE [LARGE SCALE GENOMIC DNA]</scope>
    <source>
        <strain evidence="1 2">SF5</strain>
    </source>
</reference>
<gene>
    <name evidence="1" type="ORF">CCR75_004951</name>
</gene>
<dbReference type="KEGG" id="blac:94348707"/>
<name>A0A976IB36_BRELC</name>
<evidence type="ECO:0000313" key="2">
    <source>
        <dbReference type="Proteomes" id="UP000294530"/>
    </source>
</evidence>
<dbReference type="RefSeq" id="XP_067814796.1">
    <property type="nucleotide sequence ID" value="XM_067963036.1"/>
</dbReference>